<gene>
    <name evidence="2" type="ORF">EXIGLDRAFT_762329</name>
</gene>
<dbReference type="Proteomes" id="UP000077266">
    <property type="component" value="Unassembled WGS sequence"/>
</dbReference>
<feature type="chain" id="PRO_5007862810" evidence="1">
    <location>
        <begin position="17"/>
        <end position="244"/>
    </location>
</feature>
<feature type="signal peptide" evidence="1">
    <location>
        <begin position="1"/>
        <end position="16"/>
    </location>
</feature>
<protein>
    <submittedName>
        <fullName evidence="2">Uncharacterized protein</fullName>
    </submittedName>
</protein>
<evidence type="ECO:0000256" key="1">
    <source>
        <dbReference type="SAM" id="SignalP"/>
    </source>
</evidence>
<dbReference type="AlphaFoldDB" id="A0A165MWL3"/>
<dbReference type="STRING" id="1314781.A0A165MWL3"/>
<evidence type="ECO:0000313" key="3">
    <source>
        <dbReference type="Proteomes" id="UP000077266"/>
    </source>
</evidence>
<proteinExistence type="predicted"/>
<reference evidence="2 3" key="1">
    <citation type="journal article" date="2016" name="Mol. Biol. Evol.">
        <title>Comparative Genomics of Early-Diverging Mushroom-Forming Fungi Provides Insights into the Origins of Lignocellulose Decay Capabilities.</title>
        <authorList>
            <person name="Nagy L.G."/>
            <person name="Riley R."/>
            <person name="Tritt A."/>
            <person name="Adam C."/>
            <person name="Daum C."/>
            <person name="Floudas D."/>
            <person name="Sun H."/>
            <person name="Yadav J.S."/>
            <person name="Pangilinan J."/>
            <person name="Larsson K.H."/>
            <person name="Matsuura K."/>
            <person name="Barry K."/>
            <person name="Labutti K."/>
            <person name="Kuo R."/>
            <person name="Ohm R.A."/>
            <person name="Bhattacharya S.S."/>
            <person name="Shirouzu T."/>
            <person name="Yoshinaga Y."/>
            <person name="Martin F.M."/>
            <person name="Grigoriev I.V."/>
            <person name="Hibbett D.S."/>
        </authorList>
    </citation>
    <scope>NUCLEOTIDE SEQUENCE [LARGE SCALE GENOMIC DNA]</scope>
    <source>
        <strain evidence="2 3">HHB12029</strain>
    </source>
</reference>
<evidence type="ECO:0000313" key="2">
    <source>
        <dbReference type="EMBL" id="KZV99866.1"/>
    </source>
</evidence>
<accession>A0A165MWL3</accession>
<name>A0A165MWL3_EXIGL</name>
<keyword evidence="1" id="KW-0732">Signal</keyword>
<dbReference type="EMBL" id="KV425906">
    <property type="protein sequence ID" value="KZV99866.1"/>
    <property type="molecule type" value="Genomic_DNA"/>
</dbReference>
<dbReference type="OrthoDB" id="27934at2759"/>
<organism evidence="2 3">
    <name type="scientific">Exidia glandulosa HHB12029</name>
    <dbReference type="NCBI Taxonomy" id="1314781"/>
    <lineage>
        <taxon>Eukaryota</taxon>
        <taxon>Fungi</taxon>
        <taxon>Dikarya</taxon>
        <taxon>Basidiomycota</taxon>
        <taxon>Agaricomycotina</taxon>
        <taxon>Agaricomycetes</taxon>
        <taxon>Auriculariales</taxon>
        <taxon>Exidiaceae</taxon>
        <taxon>Exidia</taxon>
    </lineage>
</organism>
<sequence length="244" mass="26640">MRKAWLVALLVPGVLAQATQDSSTTDNDAPDKAANTYDRAAEASQAYDKALKTLSTIGSVQAPHEDGQAALFSNYQGPIASALRIALRLVYQPWLSRSVAYITGKEATLTRRYEDARSKAVKVVDLLTYAAELGNQEALYKLAHISMVRPAYLFHTFAFDPYPCLVLDDAVQRAASPPLHPPPRLLHTHILLLIVATTAETIFCGYLRVCLSGKVDVCLPLQSPARRFGLPVGLTLAHANVWLT</sequence>
<dbReference type="InParanoid" id="A0A165MWL3"/>
<keyword evidence="3" id="KW-1185">Reference proteome</keyword>